<evidence type="ECO:0000259" key="2">
    <source>
        <dbReference type="Pfam" id="PF12792"/>
    </source>
</evidence>
<feature type="transmembrane region" description="Helical" evidence="1">
    <location>
        <begin position="245"/>
        <end position="264"/>
    </location>
</feature>
<dbReference type="Proteomes" id="UP000004605">
    <property type="component" value="Unassembled WGS sequence"/>
</dbReference>
<dbReference type="AlphaFoldDB" id="F9S0A6"/>
<keyword evidence="1" id="KW-0812">Transmembrane</keyword>
<comment type="caution">
    <text evidence="3">The sequence shown here is derived from an EMBL/GenBank/DDBJ whole genome shotgun (WGS) entry which is preliminary data.</text>
</comment>
<keyword evidence="4" id="KW-1185">Reference proteome</keyword>
<proteinExistence type="predicted"/>
<dbReference type="InterPro" id="IPR024744">
    <property type="entry name" value="CSS-motif_dom"/>
</dbReference>
<name>F9S0A6_9VIBR</name>
<organism evidence="3 4">
    <name type="scientific">Vibrio ichthyoenteri ATCC 700023</name>
    <dbReference type="NCBI Taxonomy" id="870968"/>
    <lineage>
        <taxon>Bacteria</taxon>
        <taxon>Pseudomonadati</taxon>
        <taxon>Pseudomonadota</taxon>
        <taxon>Gammaproteobacteria</taxon>
        <taxon>Vibrionales</taxon>
        <taxon>Vibrionaceae</taxon>
        <taxon>Vibrio</taxon>
    </lineage>
</organism>
<feature type="transmembrane region" description="Helical" evidence="1">
    <location>
        <begin position="25"/>
        <end position="45"/>
    </location>
</feature>
<feature type="domain" description="Putative cyclic diguanylate phosphodiesterase CSS motif-containing" evidence="2">
    <location>
        <begin position="62"/>
        <end position="126"/>
    </location>
</feature>
<reference evidence="3 4" key="1">
    <citation type="journal article" date="2012" name="Int. J. Syst. Evol. Microbiol.">
        <title>Vibrio caribbeanicus sp. nov., isolated from the marine sponge Scleritoderma cyanea.</title>
        <authorList>
            <person name="Hoffmann M."/>
            <person name="Monday S.R."/>
            <person name="Allard M.W."/>
            <person name="Strain E.A."/>
            <person name="Whittaker P."/>
            <person name="Naum M."/>
            <person name="McCarthy P.J."/>
            <person name="Lopez J.V."/>
            <person name="Fischer M."/>
            <person name="Brown E.W."/>
        </authorList>
    </citation>
    <scope>NUCLEOTIDE SEQUENCE [LARGE SCALE GENOMIC DNA]</scope>
    <source>
        <strain evidence="3 4">ATCC 700023</strain>
    </source>
</reference>
<dbReference type="EMBL" id="AFWF01000085">
    <property type="protein sequence ID" value="EGU43537.1"/>
    <property type="molecule type" value="Genomic_DNA"/>
</dbReference>
<sequence length="284" mass="32795">MYSTKFNLRKFFSLTKEMFSHLPNLMPVVVIFLLAFSFSLLSNYYHTKSAASKDGKQLIQALELYIERTASELYVLNSRLGSTCSEADKLALRGHVFHSEFIEEVGIYRNDRVVCTSNEGVTDIHLSHTIIERIKDSKNHITIEVGRSSSELNTFFIYASINDDYGLNALMPPERFMNLIEQKLVGKQYKYRLSILGQDLNGKIESNLEQTHPFIFSSKLYPLKFELKPTSGTYQYHYFSHLWKTLLAALLFSLIYLIIGYQLLAKRSIEFNLLNAIENDQIEL</sequence>
<gene>
    <name evidence="3" type="ORF">VII00023_11039</name>
</gene>
<protein>
    <recommendedName>
        <fullName evidence="2">Putative cyclic diguanylate phosphodiesterase CSS motif-containing domain-containing protein</fullName>
    </recommendedName>
</protein>
<evidence type="ECO:0000256" key="1">
    <source>
        <dbReference type="SAM" id="Phobius"/>
    </source>
</evidence>
<dbReference type="Pfam" id="PF12792">
    <property type="entry name" value="CSS-motif"/>
    <property type="match status" value="1"/>
</dbReference>
<evidence type="ECO:0000313" key="3">
    <source>
        <dbReference type="EMBL" id="EGU43537.1"/>
    </source>
</evidence>
<accession>F9S0A6</accession>
<keyword evidence="1" id="KW-1133">Transmembrane helix</keyword>
<feature type="non-terminal residue" evidence="3">
    <location>
        <position position="284"/>
    </location>
</feature>
<evidence type="ECO:0000313" key="4">
    <source>
        <dbReference type="Proteomes" id="UP000004605"/>
    </source>
</evidence>
<keyword evidence="1" id="KW-0472">Membrane</keyword>